<evidence type="ECO:0000313" key="2">
    <source>
        <dbReference type="Proteomes" id="UP001230005"/>
    </source>
</evidence>
<accession>A0ABT9ZP83</accession>
<protein>
    <submittedName>
        <fullName evidence="1">Uncharacterized protein</fullName>
    </submittedName>
</protein>
<reference evidence="1 2" key="1">
    <citation type="submission" date="2023-07" db="EMBL/GenBank/DDBJ databases">
        <title>Genomic Encyclopedia of Type Strains, Phase IV (KMG-IV): sequencing the most valuable type-strain genomes for metagenomic binning, comparative biology and taxonomic classification.</title>
        <authorList>
            <person name="Goeker M."/>
        </authorList>
    </citation>
    <scope>NUCLEOTIDE SEQUENCE [LARGE SCALE GENOMIC DNA]</scope>
    <source>
        <strain evidence="1 2">DSM 9768</strain>
    </source>
</reference>
<keyword evidence="2" id="KW-1185">Reference proteome</keyword>
<dbReference type="Proteomes" id="UP001230005">
    <property type="component" value="Unassembled WGS sequence"/>
</dbReference>
<sequence length="54" mass="6572">MIKSFVFAILRTWHNHKANLYLRTADKSKCKKEAQKLMEKCSFHHQKYINYLTK</sequence>
<name>A0ABT9ZP83_9BACI</name>
<dbReference type="EMBL" id="JAUSUG010000001">
    <property type="protein sequence ID" value="MDQ0253051.1"/>
    <property type="molecule type" value="Genomic_DNA"/>
</dbReference>
<gene>
    <name evidence="1" type="ORF">J2S74_000423</name>
</gene>
<organism evidence="1 2">
    <name type="scientific">Evansella vedderi</name>
    <dbReference type="NCBI Taxonomy" id="38282"/>
    <lineage>
        <taxon>Bacteria</taxon>
        <taxon>Bacillati</taxon>
        <taxon>Bacillota</taxon>
        <taxon>Bacilli</taxon>
        <taxon>Bacillales</taxon>
        <taxon>Bacillaceae</taxon>
        <taxon>Evansella</taxon>
    </lineage>
</organism>
<evidence type="ECO:0000313" key="1">
    <source>
        <dbReference type="EMBL" id="MDQ0253051.1"/>
    </source>
</evidence>
<proteinExistence type="predicted"/>
<comment type="caution">
    <text evidence="1">The sequence shown here is derived from an EMBL/GenBank/DDBJ whole genome shotgun (WGS) entry which is preliminary data.</text>
</comment>